<keyword evidence="2" id="KW-1185">Reference proteome</keyword>
<reference evidence="1 2" key="1">
    <citation type="journal article" date="2021" name="BMC Genomics">
        <title>Datura genome reveals duplications of psychoactive alkaloid biosynthetic genes and high mutation rate following tissue culture.</title>
        <authorList>
            <person name="Rajewski A."/>
            <person name="Carter-House D."/>
            <person name="Stajich J."/>
            <person name="Litt A."/>
        </authorList>
    </citation>
    <scope>NUCLEOTIDE SEQUENCE [LARGE SCALE GENOMIC DNA]</scope>
    <source>
        <strain evidence="1">AR-01</strain>
    </source>
</reference>
<evidence type="ECO:0000313" key="2">
    <source>
        <dbReference type="Proteomes" id="UP000823775"/>
    </source>
</evidence>
<gene>
    <name evidence="1" type="ORF">HAX54_044734</name>
</gene>
<evidence type="ECO:0000313" key="1">
    <source>
        <dbReference type="EMBL" id="MCE3049385.1"/>
    </source>
</evidence>
<name>A0ABS8WIQ4_DATST</name>
<protein>
    <submittedName>
        <fullName evidence="1">Uncharacterized protein</fullName>
    </submittedName>
</protein>
<proteinExistence type="predicted"/>
<comment type="caution">
    <text evidence="1">The sequence shown here is derived from an EMBL/GenBank/DDBJ whole genome shotgun (WGS) entry which is preliminary data.</text>
</comment>
<dbReference type="EMBL" id="JACEIK010006857">
    <property type="protein sequence ID" value="MCE3049385.1"/>
    <property type="molecule type" value="Genomic_DNA"/>
</dbReference>
<feature type="non-terminal residue" evidence="1">
    <location>
        <position position="1"/>
    </location>
</feature>
<organism evidence="1 2">
    <name type="scientific">Datura stramonium</name>
    <name type="common">Jimsonweed</name>
    <name type="synonym">Common thornapple</name>
    <dbReference type="NCBI Taxonomy" id="4076"/>
    <lineage>
        <taxon>Eukaryota</taxon>
        <taxon>Viridiplantae</taxon>
        <taxon>Streptophyta</taxon>
        <taxon>Embryophyta</taxon>
        <taxon>Tracheophyta</taxon>
        <taxon>Spermatophyta</taxon>
        <taxon>Magnoliopsida</taxon>
        <taxon>eudicotyledons</taxon>
        <taxon>Gunneridae</taxon>
        <taxon>Pentapetalae</taxon>
        <taxon>asterids</taxon>
        <taxon>lamiids</taxon>
        <taxon>Solanales</taxon>
        <taxon>Solanaceae</taxon>
        <taxon>Solanoideae</taxon>
        <taxon>Datureae</taxon>
        <taxon>Datura</taxon>
    </lineage>
</organism>
<feature type="non-terminal residue" evidence="1">
    <location>
        <position position="119"/>
    </location>
</feature>
<dbReference type="Proteomes" id="UP000823775">
    <property type="component" value="Unassembled WGS sequence"/>
</dbReference>
<accession>A0ABS8WIQ4</accession>
<sequence>IMELKGSKGMETKIARKGLKRLQKGTKGASSSKARARYAKFFEKEAKYAPENWIDEGLLELEFAAIRDKLCELGVGYIFPKKEECNLTLVREFYANWDTSFGESTSEDKGSGRAVYLQK</sequence>